<name>A0A0K9NQR5_ZOSMR</name>
<dbReference type="AlphaFoldDB" id="A0A0K9NQR5"/>
<feature type="transmembrane region" description="Helical" evidence="1">
    <location>
        <begin position="46"/>
        <end position="63"/>
    </location>
</feature>
<dbReference type="Proteomes" id="UP000036987">
    <property type="component" value="Unassembled WGS sequence"/>
</dbReference>
<reference evidence="3" key="1">
    <citation type="journal article" date="2016" name="Nature">
        <title>The genome of the seagrass Zostera marina reveals angiosperm adaptation to the sea.</title>
        <authorList>
            <person name="Olsen J.L."/>
            <person name="Rouze P."/>
            <person name="Verhelst B."/>
            <person name="Lin Y.-C."/>
            <person name="Bayer T."/>
            <person name="Collen J."/>
            <person name="Dattolo E."/>
            <person name="De Paoli E."/>
            <person name="Dittami S."/>
            <person name="Maumus F."/>
            <person name="Michel G."/>
            <person name="Kersting A."/>
            <person name="Lauritano C."/>
            <person name="Lohaus R."/>
            <person name="Toepel M."/>
            <person name="Tonon T."/>
            <person name="Vanneste K."/>
            <person name="Amirebrahimi M."/>
            <person name="Brakel J."/>
            <person name="Bostroem C."/>
            <person name="Chovatia M."/>
            <person name="Grimwood J."/>
            <person name="Jenkins J.W."/>
            <person name="Jueterbock A."/>
            <person name="Mraz A."/>
            <person name="Stam W.T."/>
            <person name="Tice H."/>
            <person name="Bornberg-Bauer E."/>
            <person name="Green P.J."/>
            <person name="Pearson G.A."/>
            <person name="Procaccini G."/>
            <person name="Duarte C.M."/>
            <person name="Schmutz J."/>
            <person name="Reusch T.B.H."/>
            <person name="Van de Peer Y."/>
        </authorList>
    </citation>
    <scope>NUCLEOTIDE SEQUENCE [LARGE SCALE GENOMIC DNA]</scope>
    <source>
        <strain evidence="3">cv. Finnish</strain>
    </source>
</reference>
<keyword evidence="3" id="KW-1185">Reference proteome</keyword>
<keyword evidence="1" id="KW-0812">Transmembrane</keyword>
<comment type="caution">
    <text evidence="2">The sequence shown here is derived from an EMBL/GenBank/DDBJ whole genome shotgun (WGS) entry which is preliminary data.</text>
</comment>
<proteinExistence type="predicted"/>
<dbReference type="EMBL" id="LFYR01001962">
    <property type="protein sequence ID" value="KMZ58320.1"/>
    <property type="molecule type" value="Genomic_DNA"/>
</dbReference>
<protein>
    <submittedName>
        <fullName evidence="2">Uncharacterized protein</fullName>
    </submittedName>
</protein>
<gene>
    <name evidence="2" type="ORF">ZOSMA_78G00910</name>
</gene>
<dbReference type="InterPro" id="IPR026721">
    <property type="entry name" value="TMEM18"/>
</dbReference>
<keyword evidence="1" id="KW-1133">Transmembrane helix</keyword>
<evidence type="ECO:0000313" key="3">
    <source>
        <dbReference type="Proteomes" id="UP000036987"/>
    </source>
</evidence>
<accession>A0A0K9NQR5</accession>
<dbReference type="OrthoDB" id="1708271at2759"/>
<evidence type="ECO:0000313" key="2">
    <source>
        <dbReference type="EMBL" id="KMZ58320.1"/>
    </source>
</evidence>
<evidence type="ECO:0000256" key="1">
    <source>
        <dbReference type="SAM" id="Phobius"/>
    </source>
</evidence>
<keyword evidence="1" id="KW-0472">Membrane</keyword>
<organism evidence="2 3">
    <name type="scientific">Zostera marina</name>
    <name type="common">Eelgrass</name>
    <dbReference type="NCBI Taxonomy" id="29655"/>
    <lineage>
        <taxon>Eukaryota</taxon>
        <taxon>Viridiplantae</taxon>
        <taxon>Streptophyta</taxon>
        <taxon>Embryophyta</taxon>
        <taxon>Tracheophyta</taxon>
        <taxon>Spermatophyta</taxon>
        <taxon>Magnoliopsida</taxon>
        <taxon>Liliopsida</taxon>
        <taxon>Zosteraceae</taxon>
        <taxon>Zostera</taxon>
    </lineage>
</organism>
<sequence>MEEVRSAENDYDDLISGQLSDVHRVDLHFVVDNVVGFFHNIAWKEPWMIALMSFHIMFLLIAIRSKRDIMSLLCLCLVAFFCVF</sequence>
<dbReference type="Pfam" id="PF14770">
    <property type="entry name" value="TMEM18"/>
    <property type="match status" value="1"/>
</dbReference>